<dbReference type="RefSeq" id="WP_377981780.1">
    <property type="nucleotide sequence ID" value="NZ_JBBKXZ010000001.1"/>
</dbReference>
<evidence type="ECO:0000259" key="10">
    <source>
        <dbReference type="Pfam" id="PF07568"/>
    </source>
</evidence>
<organism evidence="11 12">
    <name type="scientific">Aquirufa avitistagni</name>
    <dbReference type="NCBI Taxonomy" id="3104728"/>
    <lineage>
        <taxon>Bacteria</taxon>
        <taxon>Pseudomonadati</taxon>
        <taxon>Bacteroidota</taxon>
        <taxon>Cytophagia</taxon>
        <taxon>Cytophagales</taxon>
        <taxon>Flectobacillaceae</taxon>
        <taxon>Aquirufa</taxon>
    </lineage>
</organism>
<dbReference type="InterPro" id="IPR011990">
    <property type="entry name" value="TPR-like_helical_dom_sf"/>
</dbReference>
<gene>
    <name evidence="11" type="ORF">U0R10_00820</name>
</gene>
<evidence type="ECO:0000256" key="7">
    <source>
        <dbReference type="ARBA" id="ARBA00022840"/>
    </source>
</evidence>
<keyword evidence="8" id="KW-1133">Transmembrane helix</keyword>
<dbReference type="SUPFAM" id="SSF48452">
    <property type="entry name" value="TPR-like"/>
    <property type="match status" value="1"/>
</dbReference>
<comment type="catalytic activity">
    <reaction evidence="1">
        <text>ATP + protein L-histidine = ADP + protein N-phospho-L-histidine.</text>
        <dbReference type="EC" id="2.7.13.3"/>
    </reaction>
</comment>
<dbReference type="PANTHER" id="PTHR41523:SF8">
    <property type="entry name" value="ETHYLENE RESPONSE SENSOR PROTEIN"/>
    <property type="match status" value="1"/>
</dbReference>
<feature type="transmembrane region" description="Helical" evidence="8">
    <location>
        <begin position="410"/>
        <end position="428"/>
    </location>
</feature>
<evidence type="ECO:0000256" key="5">
    <source>
        <dbReference type="ARBA" id="ARBA00022741"/>
    </source>
</evidence>
<dbReference type="Pfam" id="PF07568">
    <property type="entry name" value="HisKA_2"/>
    <property type="match status" value="1"/>
</dbReference>
<keyword evidence="6 11" id="KW-0418">Kinase</keyword>
<dbReference type="Gene3D" id="3.30.450.20">
    <property type="entry name" value="PAS domain"/>
    <property type="match status" value="1"/>
</dbReference>
<name>A0ABW6D8R2_9BACT</name>
<dbReference type="Proteomes" id="UP001598138">
    <property type="component" value="Unassembled WGS sequence"/>
</dbReference>
<evidence type="ECO:0000256" key="2">
    <source>
        <dbReference type="ARBA" id="ARBA00012438"/>
    </source>
</evidence>
<dbReference type="Gene3D" id="1.25.40.10">
    <property type="entry name" value="Tetratricopeptide repeat domain"/>
    <property type="match status" value="1"/>
</dbReference>
<dbReference type="SUPFAM" id="SSF55874">
    <property type="entry name" value="ATPase domain of HSP90 chaperone/DNA topoisomerase II/histidine kinase"/>
    <property type="match status" value="1"/>
</dbReference>
<proteinExistence type="predicted"/>
<keyword evidence="4 11" id="KW-0808">Transferase</keyword>
<evidence type="ECO:0000256" key="8">
    <source>
        <dbReference type="SAM" id="Phobius"/>
    </source>
</evidence>
<reference evidence="11 12" key="1">
    <citation type="submission" date="2024-03" db="EMBL/GenBank/DDBJ databases">
        <title>Aquirufa genome sequencing.</title>
        <authorList>
            <person name="Pitt A."/>
            <person name="Hahn M.W."/>
        </authorList>
    </citation>
    <scope>NUCLEOTIDE SEQUENCE [LARGE SCALE GENOMIC DNA]</scope>
    <source>
        <strain evidence="11 12">OSTEICH-129V</strain>
    </source>
</reference>
<evidence type="ECO:0000256" key="9">
    <source>
        <dbReference type="SAM" id="SignalP"/>
    </source>
</evidence>
<keyword evidence="7" id="KW-0067">ATP-binding</keyword>
<sequence>MFRKIAYGFCLLLLRALWCSPPAQAVADSYHPRKFSNHAQYADFDAMWQDWDQKYRSDEGYFSFANVADLEAILIGHLQKARKEKDLPKVVRVLLPLSMVYHNQAKFDQGLPLLEWLFQHLHLVPKHYHRDVHIKLEEEYRGKNLLEKAIVIRQKRIEKGYIKTFWEIYRDCGLYEDAIKDYRANQPFPAKLELRRVYYYDRLGNLYLLNGQIDQAFQQYTKGAEQIQLLIQWNRKSKQYLPRELNFWRGDFKGKLVICRIKKGIYTHAIQTLKEDLALTKDDIDHQIQSMIVLSQCFIHAKQYPVAKIYLDSANRYMRGKVIRPLKIELLATYAAYHKSVSQSDSAFYFLKAQYNYQDSLNETMNRNKSVLLLGQLEVTKRRAELLASKNDLLKLTKISEVQQVQVRSLILLVIIMLVSVLVSIIIIRQKYLLNVRAEQIVLQNSRNEILLKELHHRVKNNLQVIYSLLNLQKRRVRNKESNELIRSMQNRIQTFALVHSNLHNTQEFEFVNVKEYIETLVAHLILVFQHEEDIPVTIQYDIDTELQLSLEKITSFGLILNEIISNAFKYAFTQVKNGILTIRVQRQGAKISIVISDNGPGKESDLTDSGQLGMKLITLMCKQMDATHEMRADGGIIHQITFNYI</sequence>
<evidence type="ECO:0000256" key="4">
    <source>
        <dbReference type="ARBA" id="ARBA00022679"/>
    </source>
</evidence>
<evidence type="ECO:0000313" key="12">
    <source>
        <dbReference type="Proteomes" id="UP001598138"/>
    </source>
</evidence>
<keyword evidence="12" id="KW-1185">Reference proteome</keyword>
<evidence type="ECO:0000256" key="1">
    <source>
        <dbReference type="ARBA" id="ARBA00000085"/>
    </source>
</evidence>
<evidence type="ECO:0000256" key="3">
    <source>
        <dbReference type="ARBA" id="ARBA00022553"/>
    </source>
</evidence>
<comment type="caution">
    <text evidence="11">The sequence shown here is derived from an EMBL/GenBank/DDBJ whole genome shotgun (WGS) entry which is preliminary data.</text>
</comment>
<dbReference type="GO" id="GO:0004673">
    <property type="term" value="F:protein histidine kinase activity"/>
    <property type="evidence" value="ECO:0007669"/>
    <property type="project" value="UniProtKB-EC"/>
</dbReference>
<dbReference type="EMBL" id="JBBKXZ010000001">
    <property type="protein sequence ID" value="MFD3393151.1"/>
    <property type="molecule type" value="Genomic_DNA"/>
</dbReference>
<dbReference type="PANTHER" id="PTHR41523">
    <property type="entry name" value="TWO-COMPONENT SYSTEM SENSOR PROTEIN"/>
    <property type="match status" value="1"/>
</dbReference>
<feature type="domain" description="Signal transduction histidine kinase subgroup 2 dimerisation and phosphoacceptor" evidence="10">
    <location>
        <begin position="454"/>
        <end position="526"/>
    </location>
</feature>
<dbReference type="InterPro" id="IPR011495">
    <property type="entry name" value="Sig_transdc_His_kin_sub2_dim/P"/>
</dbReference>
<accession>A0ABW6D8R2</accession>
<dbReference type="Gene3D" id="3.30.565.10">
    <property type="entry name" value="Histidine kinase-like ATPase, C-terminal domain"/>
    <property type="match status" value="1"/>
</dbReference>
<keyword evidence="9" id="KW-0732">Signal</keyword>
<feature type="signal peptide" evidence="9">
    <location>
        <begin position="1"/>
        <end position="25"/>
    </location>
</feature>
<dbReference type="InterPro" id="IPR036890">
    <property type="entry name" value="HATPase_C_sf"/>
</dbReference>
<feature type="chain" id="PRO_5047542278" description="histidine kinase" evidence="9">
    <location>
        <begin position="26"/>
        <end position="646"/>
    </location>
</feature>
<keyword evidence="8" id="KW-0812">Transmembrane</keyword>
<keyword evidence="5" id="KW-0547">Nucleotide-binding</keyword>
<evidence type="ECO:0000256" key="6">
    <source>
        <dbReference type="ARBA" id="ARBA00022777"/>
    </source>
</evidence>
<keyword evidence="3" id="KW-0597">Phosphoprotein</keyword>
<dbReference type="EC" id="2.7.13.3" evidence="2"/>
<protein>
    <recommendedName>
        <fullName evidence="2">histidine kinase</fullName>
        <ecNumber evidence="2">2.7.13.3</ecNumber>
    </recommendedName>
</protein>
<keyword evidence="8" id="KW-0472">Membrane</keyword>
<evidence type="ECO:0000313" key="11">
    <source>
        <dbReference type="EMBL" id="MFD3393151.1"/>
    </source>
</evidence>